<dbReference type="InterPro" id="IPR050272">
    <property type="entry name" value="Isochorismatase-like_hydrls"/>
</dbReference>
<dbReference type="InterPro" id="IPR036380">
    <property type="entry name" value="Isochorismatase-like_sf"/>
</dbReference>
<accession>A0AA35Y2F2</accession>
<dbReference type="PRINTS" id="PR01398">
    <property type="entry name" value="ISCHRISMTASE"/>
</dbReference>
<dbReference type="GO" id="GO:0008908">
    <property type="term" value="F:isochorismatase activity"/>
    <property type="evidence" value="ECO:0007669"/>
    <property type="project" value="InterPro"/>
</dbReference>
<protein>
    <submittedName>
        <fullName evidence="3">Cysteine hydrolase</fullName>
    </submittedName>
</protein>
<dbReference type="Pfam" id="PF00857">
    <property type="entry name" value="Isochorismatase"/>
    <property type="match status" value="1"/>
</dbReference>
<dbReference type="SUPFAM" id="SSF52499">
    <property type="entry name" value="Isochorismatase-like hydrolases"/>
    <property type="match status" value="1"/>
</dbReference>
<comment type="caution">
    <text evidence="3">The sequence shown here is derived from an EMBL/GenBank/DDBJ whole genome shotgun (WGS) entry which is preliminary data.</text>
</comment>
<dbReference type="InterPro" id="IPR016291">
    <property type="entry name" value="Isochorismatase"/>
</dbReference>
<gene>
    <name evidence="3" type="ORF">LMG32879_000034</name>
</gene>
<evidence type="ECO:0000259" key="2">
    <source>
        <dbReference type="Pfam" id="PF00857"/>
    </source>
</evidence>
<proteinExistence type="predicted"/>
<dbReference type="PANTHER" id="PTHR43540">
    <property type="entry name" value="PEROXYUREIDOACRYLATE/UREIDOACRYLATE AMIDOHYDROLASE-RELATED"/>
    <property type="match status" value="1"/>
</dbReference>
<sequence>MMLSPQDIAPSRTALLVIDIQNDFGAPGFAMARAGMALEPVEAAISRTETLIAAARRADVTPWFVRVVTRPETDPRALRRFMARAGMAEDIAICRADTPGVDYYRVSPADGEPEVEKLLYSAFAGTDLEARLHERDVETLVLCGLTTDCCVDATARDGFHRDFDIFIASDACAAFDPRTHENALAILSTHCATSVMTQEIVTAWDVG</sequence>
<evidence type="ECO:0000313" key="3">
    <source>
        <dbReference type="EMBL" id="CAI9119221.1"/>
    </source>
</evidence>
<name>A0AA35Y2F2_9PROT</name>
<keyword evidence="1 3" id="KW-0378">Hydrolase</keyword>
<organism evidence="3 4">
    <name type="scientific">Brytella acorum</name>
    <dbReference type="NCBI Taxonomy" id="2959299"/>
    <lineage>
        <taxon>Bacteria</taxon>
        <taxon>Pseudomonadati</taxon>
        <taxon>Pseudomonadota</taxon>
        <taxon>Alphaproteobacteria</taxon>
        <taxon>Acetobacterales</taxon>
        <taxon>Acetobacteraceae</taxon>
        <taxon>Brytella</taxon>
    </lineage>
</organism>
<feature type="domain" description="Isochorismatase-like" evidence="2">
    <location>
        <begin position="13"/>
        <end position="197"/>
    </location>
</feature>
<reference evidence="3" key="1">
    <citation type="submission" date="2023-03" db="EMBL/GenBank/DDBJ databases">
        <authorList>
            <person name="Cleenwerck I."/>
        </authorList>
    </citation>
    <scope>NUCLEOTIDE SEQUENCE</scope>
    <source>
        <strain evidence="3">LMG 32879</strain>
    </source>
</reference>
<dbReference type="CDD" id="cd00431">
    <property type="entry name" value="cysteine_hydrolases"/>
    <property type="match status" value="1"/>
</dbReference>
<dbReference type="EMBL" id="CATKSH010000001">
    <property type="protein sequence ID" value="CAI9119221.1"/>
    <property type="molecule type" value="Genomic_DNA"/>
</dbReference>
<keyword evidence="4" id="KW-1185">Reference proteome</keyword>
<evidence type="ECO:0000313" key="4">
    <source>
        <dbReference type="Proteomes" id="UP001176960"/>
    </source>
</evidence>
<dbReference type="Gene3D" id="3.40.50.850">
    <property type="entry name" value="Isochorismatase-like"/>
    <property type="match status" value="1"/>
</dbReference>
<dbReference type="RefSeq" id="WP_289842456.1">
    <property type="nucleotide sequence ID" value="NZ_CATKSH010000001.1"/>
</dbReference>
<dbReference type="Proteomes" id="UP001176960">
    <property type="component" value="Unassembled WGS sequence"/>
</dbReference>
<dbReference type="InterPro" id="IPR000868">
    <property type="entry name" value="Isochorismatase-like_dom"/>
</dbReference>
<dbReference type="AlphaFoldDB" id="A0AA35Y2F2"/>
<evidence type="ECO:0000256" key="1">
    <source>
        <dbReference type="ARBA" id="ARBA00022801"/>
    </source>
</evidence>